<accession>A0AAV4LDY8</accession>
<dbReference type="EMBL" id="BOQE01000001">
    <property type="protein sequence ID" value="GIM45975.1"/>
    <property type="molecule type" value="Genomic_DNA"/>
</dbReference>
<dbReference type="CDD" id="cd06583">
    <property type="entry name" value="PGRP"/>
    <property type="match status" value="1"/>
</dbReference>
<keyword evidence="4" id="KW-0961">Cell wall biogenesis/degradation</keyword>
<keyword evidence="3" id="KW-0378">Hydrolase</keyword>
<keyword evidence="7" id="KW-1185">Reference proteome</keyword>
<evidence type="ECO:0000256" key="1">
    <source>
        <dbReference type="ARBA" id="ARBA00001561"/>
    </source>
</evidence>
<dbReference type="GO" id="GO:0071555">
    <property type="term" value="P:cell wall organization"/>
    <property type="evidence" value="ECO:0007669"/>
    <property type="project" value="UniProtKB-KW"/>
</dbReference>
<comment type="catalytic activity">
    <reaction evidence="1">
        <text>Hydrolyzes the link between N-acetylmuramoyl residues and L-amino acid residues in certain cell-wall glycopeptides.</text>
        <dbReference type="EC" id="3.5.1.28"/>
    </reaction>
</comment>
<dbReference type="InterPro" id="IPR002502">
    <property type="entry name" value="Amidase_domain"/>
</dbReference>
<comment type="caution">
    <text evidence="6">The sequence shown here is derived from an EMBL/GenBank/DDBJ whole genome shotgun (WGS) entry which is preliminary data.</text>
</comment>
<reference evidence="6" key="1">
    <citation type="journal article" date="2023" name="Int. J. Syst. Evol. Microbiol.">
        <title>Collibacillus ludicampi gen. nov., sp. nov., a new soil bacterium of the family Alicyclobacillaceae.</title>
        <authorList>
            <person name="Jojima T."/>
            <person name="Ioku Y."/>
            <person name="Fukuta Y."/>
            <person name="Shirasaka N."/>
            <person name="Matsumura Y."/>
            <person name="Mori M."/>
        </authorList>
    </citation>
    <scope>NUCLEOTIDE SEQUENCE</scope>
    <source>
        <strain evidence="6">TP075</strain>
    </source>
</reference>
<dbReference type="GO" id="GO:0008745">
    <property type="term" value="F:N-acetylmuramoyl-L-alanine amidase activity"/>
    <property type="evidence" value="ECO:0007669"/>
    <property type="project" value="UniProtKB-EC"/>
</dbReference>
<dbReference type="PANTHER" id="PTHR30417">
    <property type="entry name" value="N-ACETYLMURAMOYL-L-ALANINE AMIDASE AMID"/>
    <property type="match status" value="1"/>
</dbReference>
<dbReference type="GO" id="GO:0009254">
    <property type="term" value="P:peptidoglycan turnover"/>
    <property type="evidence" value="ECO:0007669"/>
    <property type="project" value="TreeGrafter"/>
</dbReference>
<dbReference type="PANTHER" id="PTHR30417:SF1">
    <property type="entry name" value="N-ACETYLMURAMOYL-L-ALANINE AMIDASE AMID"/>
    <property type="match status" value="1"/>
</dbReference>
<dbReference type="RefSeq" id="WP_282199133.1">
    <property type="nucleotide sequence ID" value="NZ_BOQE01000001.1"/>
</dbReference>
<evidence type="ECO:0000259" key="5">
    <source>
        <dbReference type="SMART" id="SM00644"/>
    </source>
</evidence>
<feature type="domain" description="N-acetylmuramoyl-L-alanine amidase" evidence="5">
    <location>
        <begin position="16"/>
        <end position="147"/>
    </location>
</feature>
<dbReference type="AlphaFoldDB" id="A0AAV4LDY8"/>
<dbReference type="SMART" id="SM00644">
    <property type="entry name" value="Ami_2"/>
    <property type="match status" value="1"/>
</dbReference>
<dbReference type="Pfam" id="PF01510">
    <property type="entry name" value="Amidase_2"/>
    <property type="match status" value="1"/>
</dbReference>
<evidence type="ECO:0000256" key="2">
    <source>
        <dbReference type="ARBA" id="ARBA00011901"/>
    </source>
</evidence>
<protein>
    <recommendedName>
        <fullName evidence="2">N-acetylmuramoyl-L-alanine amidase</fullName>
        <ecNumber evidence="2">3.5.1.28</ecNumber>
    </recommendedName>
</protein>
<proteinExistence type="predicted"/>
<evidence type="ECO:0000313" key="6">
    <source>
        <dbReference type="EMBL" id="GIM45975.1"/>
    </source>
</evidence>
<dbReference type="Proteomes" id="UP001057291">
    <property type="component" value="Unassembled WGS sequence"/>
</dbReference>
<dbReference type="InterPro" id="IPR036505">
    <property type="entry name" value="Amidase/PGRP_sf"/>
</dbReference>
<dbReference type="EC" id="3.5.1.28" evidence="2"/>
<evidence type="ECO:0000313" key="7">
    <source>
        <dbReference type="Proteomes" id="UP001057291"/>
    </source>
</evidence>
<dbReference type="GO" id="GO:0009253">
    <property type="term" value="P:peptidoglycan catabolic process"/>
    <property type="evidence" value="ECO:0007669"/>
    <property type="project" value="InterPro"/>
</dbReference>
<dbReference type="SUPFAM" id="SSF55846">
    <property type="entry name" value="N-acetylmuramoyl-L-alanine amidase-like"/>
    <property type="match status" value="1"/>
</dbReference>
<dbReference type="Gene3D" id="3.40.80.10">
    <property type="entry name" value="Peptidoglycan recognition protein-like"/>
    <property type="match status" value="1"/>
</dbReference>
<dbReference type="InterPro" id="IPR051206">
    <property type="entry name" value="NAMLAA_amidase_2"/>
</dbReference>
<organism evidence="6 7">
    <name type="scientific">Collibacillus ludicampi</name>
    <dbReference type="NCBI Taxonomy" id="2771369"/>
    <lineage>
        <taxon>Bacteria</taxon>
        <taxon>Bacillati</taxon>
        <taxon>Bacillota</taxon>
        <taxon>Bacilli</taxon>
        <taxon>Bacillales</taxon>
        <taxon>Alicyclobacillaceae</taxon>
        <taxon>Collibacillus</taxon>
    </lineage>
</organism>
<evidence type="ECO:0000256" key="4">
    <source>
        <dbReference type="ARBA" id="ARBA00023316"/>
    </source>
</evidence>
<sequence length="228" mass="25585">MGYPINVKLIPGLPQIPFAKGVGQYEGVVMHATAVYNDSAEGERNYETQHWQDAFVHAFVDDTQILQVADFNYIAWHAAHTANQHYLGFELCQTYDPAKFQAAYDRWTWLAAKVLFDRKLDVIDGVTILSHAQVSAKWHETDHTDPIEYLASHGMTWADVVRDVTNKYNQMVAESQPKKEEPKLDKEAAQKVIAVLGALYNATNDKNVQDAAHFAADALRDAAGIPKQ</sequence>
<name>A0AAV4LDY8_9BACL</name>
<evidence type="ECO:0000256" key="3">
    <source>
        <dbReference type="ARBA" id="ARBA00022801"/>
    </source>
</evidence>
<gene>
    <name evidence="6" type="ORF">DNHGIG_15240</name>
</gene>